<organism evidence="1 2">
    <name type="scientific">Nibea albiflora</name>
    <name type="common">Yellow drum</name>
    <name type="synonym">Corvina albiflora</name>
    <dbReference type="NCBI Taxonomy" id="240163"/>
    <lineage>
        <taxon>Eukaryota</taxon>
        <taxon>Metazoa</taxon>
        <taxon>Chordata</taxon>
        <taxon>Craniata</taxon>
        <taxon>Vertebrata</taxon>
        <taxon>Euteleostomi</taxon>
        <taxon>Actinopterygii</taxon>
        <taxon>Neopterygii</taxon>
        <taxon>Teleostei</taxon>
        <taxon>Neoteleostei</taxon>
        <taxon>Acanthomorphata</taxon>
        <taxon>Eupercaria</taxon>
        <taxon>Sciaenidae</taxon>
        <taxon>Nibea</taxon>
    </lineage>
</organism>
<gene>
    <name evidence="1" type="ORF">GBF38_008520</name>
</gene>
<comment type="caution">
    <text evidence="1">The sequence shown here is derived from an EMBL/GenBank/DDBJ whole genome shotgun (WGS) entry which is preliminary data.</text>
</comment>
<keyword evidence="2" id="KW-1185">Reference proteome</keyword>
<reference evidence="1" key="1">
    <citation type="submission" date="2020-04" db="EMBL/GenBank/DDBJ databases">
        <title>A chromosome-scale assembly and high-density genetic map of the yellow drum (Nibea albiflora) genome.</title>
        <authorList>
            <person name="Xu D."/>
            <person name="Zhang W."/>
            <person name="Chen R."/>
            <person name="Tan P."/>
            <person name="Wang L."/>
            <person name="Song H."/>
            <person name="Tian L."/>
            <person name="Zhu Q."/>
            <person name="Wang B."/>
        </authorList>
    </citation>
    <scope>NUCLEOTIDE SEQUENCE</scope>
    <source>
        <strain evidence="1">ZJHYS-2018</strain>
    </source>
</reference>
<dbReference type="EMBL" id="CM024790">
    <property type="protein sequence ID" value="KAG8007272.1"/>
    <property type="molecule type" value="Genomic_DNA"/>
</dbReference>
<accession>A0ACB7EZC2</accession>
<dbReference type="Proteomes" id="UP000805704">
    <property type="component" value="Chromosome 2"/>
</dbReference>
<evidence type="ECO:0000313" key="2">
    <source>
        <dbReference type="Proteomes" id="UP000805704"/>
    </source>
</evidence>
<feature type="non-terminal residue" evidence="1">
    <location>
        <position position="1"/>
    </location>
</feature>
<name>A0ACB7EZC2_NIBAL</name>
<evidence type="ECO:0000313" key="1">
    <source>
        <dbReference type="EMBL" id="KAG8007272.1"/>
    </source>
</evidence>
<sequence length="28" mass="3415">FDCYSFNYAIFVPLSFFYESLMFYLTGE</sequence>
<protein>
    <submittedName>
        <fullName evidence="1">Uncharacterized protein</fullName>
    </submittedName>
</protein>
<proteinExistence type="predicted"/>